<proteinExistence type="inferred from homology"/>
<dbReference type="PANTHER" id="PTHR39428:SF1">
    <property type="entry name" value="F420H(2)-DEPENDENT QUINONE REDUCTASE RV1261C"/>
    <property type="match status" value="1"/>
</dbReference>
<organism evidence="3 4">
    <name type="scientific">Pseudofrankia inefficax (strain DSM 45817 / CECT 9037 / DDB 130130 / EuI1c)</name>
    <name type="common">Frankia inefficax</name>
    <dbReference type="NCBI Taxonomy" id="298654"/>
    <lineage>
        <taxon>Bacteria</taxon>
        <taxon>Bacillati</taxon>
        <taxon>Actinomycetota</taxon>
        <taxon>Actinomycetes</taxon>
        <taxon>Frankiales</taxon>
        <taxon>Frankiaceae</taxon>
        <taxon>Pseudofrankia</taxon>
    </lineage>
</organism>
<dbReference type="PANTHER" id="PTHR39428">
    <property type="entry name" value="F420H(2)-DEPENDENT QUINONE REDUCTASE RV1261C"/>
    <property type="match status" value="1"/>
</dbReference>
<dbReference type="InterPro" id="IPR004378">
    <property type="entry name" value="F420H2_quin_Rdtase"/>
</dbReference>
<dbReference type="NCBIfam" id="TIGR00026">
    <property type="entry name" value="hi_GC_TIGR00026"/>
    <property type="match status" value="1"/>
</dbReference>
<dbReference type="GO" id="GO:0070967">
    <property type="term" value="F:coenzyme F420 binding"/>
    <property type="evidence" value="ECO:0007669"/>
    <property type="project" value="TreeGrafter"/>
</dbReference>
<name>E3J0K7_PSEI1</name>
<dbReference type="KEGG" id="fri:FraEuI1c_3629"/>
<dbReference type="HOGENOM" id="CLU_114921_2_0_11"/>
<keyword evidence="4" id="KW-1185">Reference proteome</keyword>
<evidence type="ECO:0000313" key="3">
    <source>
        <dbReference type="EMBL" id="ADP81636.1"/>
    </source>
</evidence>
<dbReference type="InterPro" id="IPR012349">
    <property type="entry name" value="Split_barrel_FMN-bd"/>
</dbReference>
<evidence type="ECO:0008006" key="5">
    <source>
        <dbReference type="Google" id="ProtNLM"/>
    </source>
</evidence>
<evidence type="ECO:0000256" key="1">
    <source>
        <dbReference type="ARBA" id="ARBA00008710"/>
    </source>
</evidence>
<comment type="similarity">
    <text evidence="1">Belongs to the F420H(2)-dependent quinone reductase family.</text>
</comment>
<dbReference type="RefSeq" id="WP_013424754.1">
    <property type="nucleotide sequence ID" value="NC_014666.1"/>
</dbReference>
<dbReference type="GO" id="GO:0016491">
    <property type="term" value="F:oxidoreductase activity"/>
    <property type="evidence" value="ECO:0007669"/>
    <property type="project" value="InterPro"/>
</dbReference>
<dbReference type="STRING" id="298654.FraEuI1c_3629"/>
<dbReference type="GO" id="GO:0005886">
    <property type="term" value="C:plasma membrane"/>
    <property type="evidence" value="ECO:0007669"/>
    <property type="project" value="TreeGrafter"/>
</dbReference>
<dbReference type="SUPFAM" id="SSF50475">
    <property type="entry name" value="FMN-binding split barrel"/>
    <property type="match status" value="1"/>
</dbReference>
<sequence length="149" mass="16170">MTMPSDMRAFNREVIEQFRANGGQLTEGMIKGSRLVLLTTVGARTGAERTTPLAFFEDGPGRIVLWAANNAAPTHPDWYLNLTANPVVTVELPGAGGAVIRYTAVASTAEGAERERLLTALAAFNQRMRDMQSQVEREIPLVVIEGASR</sequence>
<dbReference type="eggNOG" id="COG3945">
    <property type="taxonomic scope" value="Bacteria"/>
</dbReference>
<evidence type="ECO:0000256" key="2">
    <source>
        <dbReference type="ARBA" id="ARBA00049106"/>
    </source>
</evidence>
<dbReference type="Proteomes" id="UP000002484">
    <property type="component" value="Chromosome"/>
</dbReference>
<dbReference type="Pfam" id="PF04075">
    <property type="entry name" value="F420H2_quin_red"/>
    <property type="match status" value="1"/>
</dbReference>
<gene>
    <name evidence="3" type="ordered locus">FraEuI1c_3629</name>
</gene>
<accession>E3J0K7</accession>
<dbReference type="Gene3D" id="2.30.110.10">
    <property type="entry name" value="Electron Transport, Fmn-binding Protein, Chain A"/>
    <property type="match status" value="1"/>
</dbReference>
<dbReference type="InParanoid" id="E3J0K7"/>
<dbReference type="OrthoDB" id="8225825at2"/>
<protein>
    <recommendedName>
        <fullName evidence="5">Nitroreductase family deazaflavin-dependent oxidoreductase</fullName>
    </recommendedName>
</protein>
<reference evidence="3 4" key="1">
    <citation type="submission" date="2010-10" db="EMBL/GenBank/DDBJ databases">
        <title>Complete sequence of Frankia sp. EuI1c.</title>
        <authorList>
            <consortium name="US DOE Joint Genome Institute"/>
            <person name="Lucas S."/>
            <person name="Copeland A."/>
            <person name="Lapidus A."/>
            <person name="Cheng J.-F."/>
            <person name="Bruce D."/>
            <person name="Goodwin L."/>
            <person name="Pitluck S."/>
            <person name="Chertkov O."/>
            <person name="Detter J.C."/>
            <person name="Han C."/>
            <person name="Tapia R."/>
            <person name="Land M."/>
            <person name="Hauser L."/>
            <person name="Jeffries C."/>
            <person name="Kyrpides N."/>
            <person name="Ivanova N."/>
            <person name="Mikhailova N."/>
            <person name="Beauchemin N."/>
            <person name="Sen A."/>
            <person name="Sur S.A."/>
            <person name="Gtari M."/>
            <person name="Wall L."/>
            <person name="Tisa L."/>
            <person name="Woyke T."/>
        </authorList>
    </citation>
    <scope>NUCLEOTIDE SEQUENCE [LARGE SCALE GENOMIC DNA]</scope>
    <source>
        <strain evidence="4">DSM 45817 / CECT 9037 / EuI1c</strain>
    </source>
</reference>
<dbReference type="AlphaFoldDB" id="E3J0K7"/>
<comment type="catalytic activity">
    <reaction evidence="2">
        <text>oxidized coenzyme F420-(gamma-L-Glu)(n) + a quinol + H(+) = reduced coenzyme F420-(gamma-L-Glu)(n) + a quinone</text>
        <dbReference type="Rhea" id="RHEA:39663"/>
        <dbReference type="Rhea" id="RHEA-COMP:12939"/>
        <dbReference type="Rhea" id="RHEA-COMP:14378"/>
        <dbReference type="ChEBI" id="CHEBI:15378"/>
        <dbReference type="ChEBI" id="CHEBI:24646"/>
        <dbReference type="ChEBI" id="CHEBI:132124"/>
        <dbReference type="ChEBI" id="CHEBI:133980"/>
        <dbReference type="ChEBI" id="CHEBI:139511"/>
    </reaction>
</comment>
<dbReference type="EMBL" id="CP002299">
    <property type="protein sequence ID" value="ADP81636.1"/>
    <property type="molecule type" value="Genomic_DNA"/>
</dbReference>
<evidence type="ECO:0000313" key="4">
    <source>
        <dbReference type="Proteomes" id="UP000002484"/>
    </source>
</evidence>